<gene>
    <name evidence="2" type="ORF">PPTG_16239</name>
</gene>
<organism evidence="2 3">
    <name type="scientific">Phytophthora nicotianae (strain INRA-310)</name>
    <name type="common">Phytophthora parasitica</name>
    <dbReference type="NCBI Taxonomy" id="761204"/>
    <lineage>
        <taxon>Eukaryota</taxon>
        <taxon>Sar</taxon>
        <taxon>Stramenopiles</taxon>
        <taxon>Oomycota</taxon>
        <taxon>Peronosporomycetes</taxon>
        <taxon>Peronosporales</taxon>
        <taxon>Peronosporaceae</taxon>
        <taxon>Phytophthora</taxon>
    </lineage>
</organism>
<accession>W2PQV2</accession>
<proteinExistence type="predicted"/>
<reference evidence="3" key="1">
    <citation type="submission" date="2011-12" db="EMBL/GenBank/DDBJ databases">
        <authorList>
            <consortium name="The Broad Institute Genome Sequencing Platform"/>
            <person name="Russ C."/>
            <person name="Tyler B."/>
            <person name="Panabieres F."/>
            <person name="Shan W."/>
            <person name="Tripathy S."/>
            <person name="Grunwald N."/>
            <person name="Machado M."/>
            <person name="Young S.K."/>
            <person name="Zeng Q."/>
            <person name="Gargeya S."/>
            <person name="Fitzgerald M."/>
            <person name="Haas B."/>
            <person name="Abouelleil A."/>
            <person name="Alvarado L."/>
            <person name="Arachchi H.M."/>
            <person name="Berlin A."/>
            <person name="Chapman S.B."/>
            <person name="Gearin G."/>
            <person name="Goldberg J."/>
            <person name="Griggs A."/>
            <person name="Gujja S."/>
            <person name="Hansen M."/>
            <person name="Heiman D."/>
            <person name="Howarth C."/>
            <person name="Larimer J."/>
            <person name="Lui A."/>
            <person name="MacDonald P.J.P."/>
            <person name="McCowen C."/>
            <person name="Montmayeur A."/>
            <person name="Murphy C."/>
            <person name="Neiman D."/>
            <person name="Pearson M."/>
            <person name="Priest M."/>
            <person name="Roberts A."/>
            <person name="Saif S."/>
            <person name="Shea T."/>
            <person name="Sisk P."/>
            <person name="Stolte C."/>
            <person name="Sykes S."/>
            <person name="Wortman J."/>
            <person name="Nusbaum C."/>
            <person name="Birren B."/>
        </authorList>
    </citation>
    <scope>NUCLEOTIDE SEQUENCE [LARGE SCALE GENOMIC DNA]</scope>
    <source>
        <strain evidence="3">INRA-310</strain>
    </source>
</reference>
<dbReference type="RefSeq" id="XP_008912116.1">
    <property type="nucleotide sequence ID" value="XM_008913868.1"/>
</dbReference>
<feature type="region of interest" description="Disordered" evidence="1">
    <location>
        <begin position="140"/>
        <end position="161"/>
    </location>
</feature>
<evidence type="ECO:0000256" key="1">
    <source>
        <dbReference type="SAM" id="MobiDB-lite"/>
    </source>
</evidence>
<evidence type="ECO:0000313" key="2">
    <source>
        <dbReference type="EMBL" id="ETN02634.1"/>
    </source>
</evidence>
<sequence>MLEAFTPLNIIGSWRSTGMWPVKKQRVLESLNMDCSKDTVLESKYAKFIAAQNPLPLEEIEEQGLRRLKNNGLDVHGFRMYSIAYRDLVKPTPIKGRSPDKVVVKLGAKRLLTHADCIAEEERRAELTRESIETSLMKFEDSCSKKREKEHRKRKTNVEKG</sequence>
<reference evidence="2 3" key="2">
    <citation type="submission" date="2013-11" db="EMBL/GenBank/DDBJ databases">
        <title>The Genome Sequence of Phytophthora parasitica INRA-310.</title>
        <authorList>
            <consortium name="The Broad Institute Genomics Platform"/>
            <person name="Russ C."/>
            <person name="Tyler B."/>
            <person name="Panabieres F."/>
            <person name="Shan W."/>
            <person name="Tripathy S."/>
            <person name="Grunwald N."/>
            <person name="Machado M."/>
            <person name="Johnson C.S."/>
            <person name="Arredondo F."/>
            <person name="Hong C."/>
            <person name="Coffey M."/>
            <person name="Young S.K."/>
            <person name="Zeng Q."/>
            <person name="Gargeya S."/>
            <person name="Fitzgerald M."/>
            <person name="Abouelleil A."/>
            <person name="Alvarado L."/>
            <person name="Chapman S.B."/>
            <person name="Gainer-Dewar J."/>
            <person name="Goldberg J."/>
            <person name="Griggs A."/>
            <person name="Gujja S."/>
            <person name="Hansen M."/>
            <person name="Howarth C."/>
            <person name="Imamovic A."/>
            <person name="Ireland A."/>
            <person name="Larimer J."/>
            <person name="McCowan C."/>
            <person name="Murphy C."/>
            <person name="Pearson M."/>
            <person name="Poon T.W."/>
            <person name="Priest M."/>
            <person name="Roberts A."/>
            <person name="Saif S."/>
            <person name="Shea T."/>
            <person name="Sykes S."/>
            <person name="Wortman J."/>
            <person name="Nusbaum C."/>
            <person name="Birren B."/>
        </authorList>
    </citation>
    <scope>NUCLEOTIDE SEQUENCE [LARGE SCALE GENOMIC DNA]</scope>
    <source>
        <strain evidence="2 3">INRA-310</strain>
    </source>
</reference>
<dbReference type="VEuPathDB" id="FungiDB:PPTG_16239"/>
<protein>
    <submittedName>
        <fullName evidence="2">Uncharacterized protein</fullName>
    </submittedName>
</protein>
<dbReference type="Proteomes" id="UP000018817">
    <property type="component" value="Unassembled WGS sequence"/>
</dbReference>
<dbReference type="EMBL" id="KI669616">
    <property type="protein sequence ID" value="ETN02634.1"/>
    <property type="molecule type" value="Genomic_DNA"/>
</dbReference>
<evidence type="ECO:0000313" key="3">
    <source>
        <dbReference type="Proteomes" id="UP000018817"/>
    </source>
</evidence>
<dbReference type="GeneID" id="20185336"/>
<dbReference type="AlphaFoldDB" id="W2PQV2"/>
<name>W2PQV2_PHYN3</name>